<reference evidence="2 3" key="1">
    <citation type="submission" date="2018-07" db="EMBL/GenBank/DDBJ databases">
        <title>Pedobacter sp. nov., isolated from soil.</title>
        <authorList>
            <person name="Zhou L.Y."/>
            <person name="Du Z.J."/>
        </authorList>
    </citation>
    <scope>NUCLEOTIDE SEQUENCE [LARGE SCALE GENOMIC DNA]</scope>
    <source>
        <strain evidence="2 3">JDX94</strain>
    </source>
</reference>
<dbReference type="InterPro" id="IPR025510">
    <property type="entry name" value="DUF4397"/>
</dbReference>
<dbReference type="OrthoDB" id="9792011at2"/>
<proteinExistence type="predicted"/>
<sequence length="235" mass="25285">MKNFTPILFKNSKFFPVILLFISVTFFACKKEESDTTLSQLRVINTAPTLATYYAFVNGSSISSAALPYGGTTAYGNYSSGSYAIKFTSENNAESLLTKNITLNPNSYHSFYLINKPEALDGLTITDDLSLPSTDKAYIRYINLSPDAPALDLAKTGEATALIGNKTYKSASAFIAIAPGTYTFDVKETSSGTVKAVSNSITLAAGYHYDIICGGLLNPSSDIERPLNLIAVTIK</sequence>
<evidence type="ECO:0000259" key="1">
    <source>
        <dbReference type="Pfam" id="PF14344"/>
    </source>
</evidence>
<dbReference type="Proteomes" id="UP000253961">
    <property type="component" value="Unassembled WGS sequence"/>
</dbReference>
<dbReference type="PROSITE" id="PS51257">
    <property type="entry name" value="PROKAR_LIPOPROTEIN"/>
    <property type="match status" value="1"/>
</dbReference>
<evidence type="ECO:0000313" key="3">
    <source>
        <dbReference type="Proteomes" id="UP000253961"/>
    </source>
</evidence>
<gene>
    <name evidence="2" type="ORF">DU508_20030</name>
</gene>
<protein>
    <submittedName>
        <fullName evidence="2">DUF4397 domain-containing protein</fullName>
    </submittedName>
</protein>
<accession>A0A369PQ63</accession>
<dbReference type="RefSeq" id="WP_115404547.1">
    <property type="nucleotide sequence ID" value="NZ_QPKV01000010.1"/>
</dbReference>
<name>A0A369PQ63_9SPHI</name>
<evidence type="ECO:0000313" key="2">
    <source>
        <dbReference type="EMBL" id="RDC54791.1"/>
    </source>
</evidence>
<dbReference type="EMBL" id="QPKV01000010">
    <property type="protein sequence ID" value="RDC54791.1"/>
    <property type="molecule type" value="Genomic_DNA"/>
</dbReference>
<dbReference type="AlphaFoldDB" id="A0A369PQ63"/>
<organism evidence="2 3">
    <name type="scientific">Pedobacter chinensis</name>
    <dbReference type="NCBI Taxonomy" id="2282421"/>
    <lineage>
        <taxon>Bacteria</taxon>
        <taxon>Pseudomonadati</taxon>
        <taxon>Bacteroidota</taxon>
        <taxon>Sphingobacteriia</taxon>
        <taxon>Sphingobacteriales</taxon>
        <taxon>Sphingobacteriaceae</taxon>
        <taxon>Pedobacter</taxon>
    </lineage>
</organism>
<feature type="domain" description="DUF4397" evidence="1">
    <location>
        <begin position="39"/>
        <end position="153"/>
    </location>
</feature>
<keyword evidence="3" id="KW-1185">Reference proteome</keyword>
<dbReference type="Pfam" id="PF14344">
    <property type="entry name" value="DUF4397"/>
    <property type="match status" value="1"/>
</dbReference>
<comment type="caution">
    <text evidence="2">The sequence shown here is derived from an EMBL/GenBank/DDBJ whole genome shotgun (WGS) entry which is preliminary data.</text>
</comment>